<protein>
    <submittedName>
        <fullName evidence="1">Acetaldehyde dehydrogenase 7</fullName>
    </submittedName>
</protein>
<reference evidence="2" key="1">
    <citation type="journal article" date="2019" name="Curr. Biol.">
        <title>Genome Sequence of Striga asiatica Provides Insight into the Evolution of Plant Parasitism.</title>
        <authorList>
            <person name="Yoshida S."/>
            <person name="Kim S."/>
            <person name="Wafula E.K."/>
            <person name="Tanskanen J."/>
            <person name="Kim Y.M."/>
            <person name="Honaas L."/>
            <person name="Yang Z."/>
            <person name="Spallek T."/>
            <person name="Conn C.E."/>
            <person name="Ichihashi Y."/>
            <person name="Cheong K."/>
            <person name="Cui S."/>
            <person name="Der J.P."/>
            <person name="Gundlach H."/>
            <person name="Jiao Y."/>
            <person name="Hori C."/>
            <person name="Ishida J.K."/>
            <person name="Kasahara H."/>
            <person name="Kiba T."/>
            <person name="Kim M.S."/>
            <person name="Koo N."/>
            <person name="Laohavisit A."/>
            <person name="Lee Y.H."/>
            <person name="Lumba S."/>
            <person name="McCourt P."/>
            <person name="Mortimer J.C."/>
            <person name="Mutuku J.M."/>
            <person name="Nomura T."/>
            <person name="Sasaki-Sekimoto Y."/>
            <person name="Seto Y."/>
            <person name="Wang Y."/>
            <person name="Wakatake T."/>
            <person name="Sakakibara H."/>
            <person name="Demura T."/>
            <person name="Yamaguchi S."/>
            <person name="Yoneyama K."/>
            <person name="Manabe R.I."/>
            <person name="Nelson D.C."/>
            <person name="Schulman A.H."/>
            <person name="Timko M.P."/>
            <person name="dePamphilis C.W."/>
            <person name="Choi D."/>
            <person name="Shirasu K."/>
        </authorList>
    </citation>
    <scope>NUCLEOTIDE SEQUENCE [LARGE SCALE GENOMIC DNA]</scope>
    <source>
        <strain evidence="2">cv. UVA1</strain>
    </source>
</reference>
<organism evidence="1 2">
    <name type="scientific">Striga asiatica</name>
    <name type="common">Asiatic witchweed</name>
    <name type="synonym">Buchnera asiatica</name>
    <dbReference type="NCBI Taxonomy" id="4170"/>
    <lineage>
        <taxon>Eukaryota</taxon>
        <taxon>Viridiplantae</taxon>
        <taxon>Streptophyta</taxon>
        <taxon>Embryophyta</taxon>
        <taxon>Tracheophyta</taxon>
        <taxon>Spermatophyta</taxon>
        <taxon>Magnoliopsida</taxon>
        <taxon>eudicotyledons</taxon>
        <taxon>Gunneridae</taxon>
        <taxon>Pentapetalae</taxon>
        <taxon>asterids</taxon>
        <taxon>lamiids</taxon>
        <taxon>Lamiales</taxon>
        <taxon>Orobanchaceae</taxon>
        <taxon>Buchnereae</taxon>
        <taxon>Striga</taxon>
    </lineage>
</organism>
<dbReference type="Proteomes" id="UP000325081">
    <property type="component" value="Unassembled WGS sequence"/>
</dbReference>
<comment type="caution">
    <text evidence="1">The sequence shown here is derived from an EMBL/GenBank/DDBJ whole genome shotgun (WGS) entry which is preliminary data.</text>
</comment>
<accession>A0A5A7Q9J9</accession>
<dbReference type="EMBL" id="BKCP01006183">
    <property type="protein sequence ID" value="GER41724.1"/>
    <property type="molecule type" value="Genomic_DNA"/>
</dbReference>
<evidence type="ECO:0000313" key="1">
    <source>
        <dbReference type="EMBL" id="GER41724.1"/>
    </source>
</evidence>
<sequence length="221" mass="24532">MSPSTSNIVIDIRAIPNQRPSHQFPLLVVQIKILARSRINGPYHLALHVTTLEYVLPFIRHTNRNVPESDVGHGYLHTPLDADGHTDPLAVNRFVADVSQHREGPGIVAPVRVLVVVRLYHNAHPNVVERPEAHILLWPANPNLFDKDKLSCALSVSILGRTGEVSKTGNHNKVNKSDQCLISLRSFSNLIEALQLIGLAINASHEFISESKPHQSRDLKP</sequence>
<proteinExistence type="predicted"/>
<gene>
    <name evidence="1" type="ORF">STAS_18459</name>
</gene>
<dbReference type="AlphaFoldDB" id="A0A5A7Q9J9"/>
<name>A0A5A7Q9J9_STRAF</name>
<keyword evidence="2" id="KW-1185">Reference proteome</keyword>
<evidence type="ECO:0000313" key="2">
    <source>
        <dbReference type="Proteomes" id="UP000325081"/>
    </source>
</evidence>